<sequence length="296" mass="33244">MNKSISSESDGSYKITIEMEEKMDVPEISSLAMMELKMVARESITYVAGPAAILLQIAHPLVGQGVADHSTFAKRAISRAEYTQMFIYCMIFGTDSEKAAMKDYVDKAHSRVVGGEGKRAYNAQNPELQLWVAATIYASIVGMYELIYGPLPKARAERVYQAFSIMGTSLQLPQEMWPKNLSAFRAYWNDMVEHQLLVTNDARAVFHAIRASHYIGATSSHGARSVYAKVNQDIESNIWSVYLWDVWCISHAAFVFEAGHKDLHDENDETADEEARWSTDKTMIVGQVLETLCRAH</sequence>
<dbReference type="Proteomes" id="UP000249363">
    <property type="component" value="Unassembled WGS sequence"/>
</dbReference>
<dbReference type="GO" id="GO:0016491">
    <property type="term" value="F:oxidoreductase activity"/>
    <property type="evidence" value="ECO:0007669"/>
    <property type="project" value="InterPro"/>
</dbReference>
<dbReference type="AlphaFoldDB" id="A0A364LDQ9"/>
<dbReference type="InterPro" id="IPR018713">
    <property type="entry name" value="MPAB/Lcp_cat_dom"/>
</dbReference>
<evidence type="ECO:0000313" key="2">
    <source>
        <dbReference type="EMBL" id="RAO73923.1"/>
    </source>
</evidence>
<dbReference type="STRING" id="1196081.A0A364LDQ9"/>
<dbReference type="EMBL" id="MIKG01000027">
    <property type="protein sequence ID" value="RAO73923.1"/>
    <property type="molecule type" value="Genomic_DNA"/>
</dbReference>
<feature type="domain" description="ER-bound oxygenase mpaB/mpaB'/Rubber oxygenase catalytic" evidence="1">
    <location>
        <begin position="37"/>
        <end position="212"/>
    </location>
</feature>
<proteinExistence type="predicted"/>
<accession>A0A364LDQ9</accession>
<comment type="caution">
    <text evidence="2">The sequence shown here is derived from an EMBL/GenBank/DDBJ whole genome shotgun (WGS) entry which is preliminary data.</text>
</comment>
<organism evidence="2 3">
    <name type="scientific">Talaromyces amestolkiae</name>
    <dbReference type="NCBI Taxonomy" id="1196081"/>
    <lineage>
        <taxon>Eukaryota</taxon>
        <taxon>Fungi</taxon>
        <taxon>Dikarya</taxon>
        <taxon>Ascomycota</taxon>
        <taxon>Pezizomycotina</taxon>
        <taxon>Eurotiomycetes</taxon>
        <taxon>Eurotiomycetidae</taxon>
        <taxon>Eurotiales</taxon>
        <taxon>Trichocomaceae</taxon>
        <taxon>Talaromyces</taxon>
        <taxon>Talaromyces sect. Talaromyces</taxon>
    </lineage>
</organism>
<dbReference type="Pfam" id="PF09995">
    <property type="entry name" value="MPAB_Lcp_cat"/>
    <property type="match status" value="1"/>
</dbReference>
<dbReference type="RefSeq" id="XP_040738437.1">
    <property type="nucleotide sequence ID" value="XM_040882904.1"/>
</dbReference>
<dbReference type="PANTHER" id="PTHR36151:SF3">
    <property type="entry name" value="ER-BOUND OXYGENASE MPAB_MPAB'_RUBBER OXYGENASE CATALYTIC DOMAIN-CONTAINING PROTEIN"/>
    <property type="match status" value="1"/>
</dbReference>
<gene>
    <name evidence="2" type="ORF">BHQ10_009935</name>
</gene>
<evidence type="ECO:0000313" key="3">
    <source>
        <dbReference type="Proteomes" id="UP000249363"/>
    </source>
</evidence>
<dbReference type="OrthoDB" id="5131368at2759"/>
<name>A0A364LDQ9_TALAM</name>
<dbReference type="PANTHER" id="PTHR36151">
    <property type="entry name" value="BLR2777 PROTEIN"/>
    <property type="match status" value="1"/>
</dbReference>
<dbReference type="GeneID" id="63799149"/>
<protein>
    <recommendedName>
        <fullName evidence="1">ER-bound oxygenase mpaB/mpaB'/Rubber oxygenase catalytic domain-containing protein</fullName>
    </recommendedName>
</protein>
<reference evidence="2 3" key="1">
    <citation type="journal article" date="2017" name="Biotechnol. Biofuels">
        <title>Differential beta-glucosidase expression as a function of carbon source availability in Talaromyces amestolkiae: a genomic and proteomic approach.</title>
        <authorList>
            <person name="de Eugenio L.I."/>
            <person name="Mendez-Liter J.A."/>
            <person name="Nieto-Dominguez M."/>
            <person name="Alonso L."/>
            <person name="Gil-Munoz J."/>
            <person name="Barriuso J."/>
            <person name="Prieto A."/>
            <person name="Martinez M.J."/>
        </authorList>
    </citation>
    <scope>NUCLEOTIDE SEQUENCE [LARGE SCALE GENOMIC DNA]</scope>
    <source>
        <strain evidence="2 3">CIB</strain>
    </source>
</reference>
<keyword evidence="3" id="KW-1185">Reference proteome</keyword>
<evidence type="ECO:0000259" key="1">
    <source>
        <dbReference type="Pfam" id="PF09995"/>
    </source>
</evidence>